<evidence type="ECO:0000256" key="1">
    <source>
        <dbReference type="ARBA" id="ARBA00004141"/>
    </source>
</evidence>
<feature type="transmembrane region" description="Helical" evidence="9">
    <location>
        <begin position="314"/>
        <end position="334"/>
    </location>
</feature>
<feature type="region of interest" description="Disordered" evidence="8">
    <location>
        <begin position="540"/>
        <end position="571"/>
    </location>
</feature>
<evidence type="ECO:0000256" key="4">
    <source>
        <dbReference type="ARBA" id="ARBA00022692"/>
    </source>
</evidence>
<feature type="transmembrane region" description="Helical" evidence="9">
    <location>
        <begin position="346"/>
        <end position="366"/>
    </location>
</feature>
<dbReference type="VEuPathDB" id="FungiDB:A1O9_04273"/>
<keyword evidence="6 9" id="KW-0472">Membrane</keyword>
<dbReference type="SUPFAM" id="SSF103473">
    <property type="entry name" value="MFS general substrate transporter"/>
    <property type="match status" value="1"/>
</dbReference>
<dbReference type="Proteomes" id="UP000027920">
    <property type="component" value="Unassembled WGS sequence"/>
</dbReference>
<dbReference type="Gene3D" id="1.20.1250.20">
    <property type="entry name" value="MFS general substrate transporter like domains"/>
    <property type="match status" value="1"/>
</dbReference>
<evidence type="ECO:0000256" key="3">
    <source>
        <dbReference type="ARBA" id="ARBA00022448"/>
    </source>
</evidence>
<name>A0A072PH32_9EURO</name>
<feature type="domain" description="Major facilitator superfamily (MFS) profile" evidence="10">
    <location>
        <begin position="22"/>
        <end position="470"/>
    </location>
</feature>
<feature type="transmembrane region" description="Helical" evidence="9">
    <location>
        <begin position="152"/>
        <end position="175"/>
    </location>
</feature>
<dbReference type="NCBIfam" id="TIGR00879">
    <property type="entry name" value="SP"/>
    <property type="match status" value="1"/>
</dbReference>
<dbReference type="Pfam" id="PF00083">
    <property type="entry name" value="Sugar_tr"/>
    <property type="match status" value="1"/>
</dbReference>
<feature type="compositionally biased region" description="Basic and acidic residues" evidence="8">
    <location>
        <begin position="552"/>
        <end position="564"/>
    </location>
</feature>
<evidence type="ECO:0000259" key="10">
    <source>
        <dbReference type="PROSITE" id="PS50850"/>
    </source>
</evidence>
<dbReference type="PROSITE" id="PS00216">
    <property type="entry name" value="SUGAR_TRANSPORT_1"/>
    <property type="match status" value="1"/>
</dbReference>
<evidence type="ECO:0000256" key="9">
    <source>
        <dbReference type="SAM" id="Phobius"/>
    </source>
</evidence>
<dbReference type="PANTHER" id="PTHR48022:SF26">
    <property type="entry name" value="MAJOR FACILITATOR SUPERFAMILY (MFS) PROFILE DOMAIN-CONTAINING PROTEIN-RELATED"/>
    <property type="match status" value="1"/>
</dbReference>
<dbReference type="InterPro" id="IPR005828">
    <property type="entry name" value="MFS_sugar_transport-like"/>
</dbReference>
<dbReference type="PANTHER" id="PTHR48022">
    <property type="entry name" value="PLASTIDIC GLUCOSE TRANSPORTER 4"/>
    <property type="match status" value="1"/>
</dbReference>
<accession>A0A072PH32</accession>
<gene>
    <name evidence="11" type="ORF">A1O9_04273</name>
</gene>
<dbReference type="InterPro" id="IPR005829">
    <property type="entry name" value="Sugar_transporter_CS"/>
</dbReference>
<reference evidence="11 12" key="1">
    <citation type="submission" date="2013-03" db="EMBL/GenBank/DDBJ databases">
        <title>The Genome Sequence of Exophiala aquamarina CBS 119918.</title>
        <authorList>
            <consortium name="The Broad Institute Genomics Platform"/>
            <person name="Cuomo C."/>
            <person name="de Hoog S."/>
            <person name="Gorbushina A."/>
            <person name="Walker B."/>
            <person name="Young S.K."/>
            <person name="Zeng Q."/>
            <person name="Gargeya S."/>
            <person name="Fitzgerald M."/>
            <person name="Haas B."/>
            <person name="Abouelleil A."/>
            <person name="Allen A.W."/>
            <person name="Alvarado L."/>
            <person name="Arachchi H.M."/>
            <person name="Berlin A.M."/>
            <person name="Chapman S.B."/>
            <person name="Gainer-Dewar J."/>
            <person name="Goldberg J."/>
            <person name="Griggs A."/>
            <person name="Gujja S."/>
            <person name="Hansen M."/>
            <person name="Howarth C."/>
            <person name="Imamovic A."/>
            <person name="Ireland A."/>
            <person name="Larimer J."/>
            <person name="McCowan C."/>
            <person name="Murphy C."/>
            <person name="Pearson M."/>
            <person name="Poon T.W."/>
            <person name="Priest M."/>
            <person name="Roberts A."/>
            <person name="Saif S."/>
            <person name="Shea T."/>
            <person name="Sisk P."/>
            <person name="Sykes S."/>
            <person name="Wortman J."/>
            <person name="Nusbaum C."/>
            <person name="Birren B."/>
        </authorList>
    </citation>
    <scope>NUCLEOTIDE SEQUENCE [LARGE SCALE GENOMIC DNA]</scope>
    <source>
        <strain evidence="11 12">CBS 119918</strain>
    </source>
</reference>
<evidence type="ECO:0000256" key="6">
    <source>
        <dbReference type="ARBA" id="ARBA00023136"/>
    </source>
</evidence>
<evidence type="ECO:0000313" key="12">
    <source>
        <dbReference type="Proteomes" id="UP000027920"/>
    </source>
</evidence>
<evidence type="ECO:0000256" key="7">
    <source>
        <dbReference type="RuleBase" id="RU003346"/>
    </source>
</evidence>
<protein>
    <recommendedName>
        <fullName evidence="10">Major facilitator superfamily (MFS) profile domain-containing protein</fullName>
    </recommendedName>
</protein>
<keyword evidence="3 7" id="KW-0813">Transport</keyword>
<feature type="transmembrane region" description="Helical" evidence="9">
    <location>
        <begin position="63"/>
        <end position="85"/>
    </location>
</feature>
<feature type="transmembrane region" description="Helical" evidence="9">
    <location>
        <begin position="447"/>
        <end position="466"/>
    </location>
</feature>
<comment type="similarity">
    <text evidence="2 7">Belongs to the major facilitator superfamily. Sugar transporter (TC 2.A.1.1) family.</text>
</comment>
<dbReference type="FunFam" id="1.20.1250.20:FF:000061">
    <property type="entry name" value="MFS sugar transporter"/>
    <property type="match status" value="1"/>
</dbReference>
<feature type="transmembrane region" description="Helical" evidence="9">
    <location>
        <begin position="94"/>
        <end position="113"/>
    </location>
</feature>
<evidence type="ECO:0000313" key="11">
    <source>
        <dbReference type="EMBL" id="KEF59429.1"/>
    </source>
</evidence>
<dbReference type="PROSITE" id="PS50850">
    <property type="entry name" value="MFS"/>
    <property type="match status" value="1"/>
</dbReference>
<keyword evidence="5 9" id="KW-1133">Transmembrane helix</keyword>
<evidence type="ECO:0000256" key="5">
    <source>
        <dbReference type="ARBA" id="ARBA00022989"/>
    </source>
</evidence>
<feature type="transmembrane region" description="Helical" evidence="9">
    <location>
        <begin position="181"/>
        <end position="204"/>
    </location>
</feature>
<dbReference type="RefSeq" id="XP_013262019.1">
    <property type="nucleotide sequence ID" value="XM_013406565.1"/>
</dbReference>
<comment type="caution">
    <text evidence="11">The sequence shown here is derived from an EMBL/GenBank/DDBJ whole genome shotgun (WGS) entry which is preliminary data.</text>
</comment>
<dbReference type="InterPro" id="IPR050360">
    <property type="entry name" value="MFS_Sugar_Transporters"/>
</dbReference>
<dbReference type="GeneID" id="25279206"/>
<dbReference type="HOGENOM" id="CLU_001265_30_3_1"/>
<proteinExistence type="inferred from homology"/>
<evidence type="ECO:0000256" key="8">
    <source>
        <dbReference type="SAM" id="MobiDB-lite"/>
    </source>
</evidence>
<dbReference type="GO" id="GO:0005351">
    <property type="term" value="F:carbohydrate:proton symporter activity"/>
    <property type="evidence" value="ECO:0007669"/>
    <property type="project" value="TreeGrafter"/>
</dbReference>
<feature type="transmembrane region" description="Helical" evidence="9">
    <location>
        <begin position="378"/>
        <end position="397"/>
    </location>
</feature>
<dbReference type="GO" id="GO:0016020">
    <property type="term" value="C:membrane"/>
    <property type="evidence" value="ECO:0007669"/>
    <property type="project" value="UniProtKB-SubCell"/>
</dbReference>
<comment type="subcellular location">
    <subcellularLocation>
        <location evidence="1">Membrane</location>
        <topology evidence="1">Multi-pass membrane protein</topology>
    </subcellularLocation>
</comment>
<keyword evidence="4 9" id="KW-0812">Transmembrane</keyword>
<dbReference type="InterPro" id="IPR003663">
    <property type="entry name" value="Sugar/inositol_transpt"/>
</dbReference>
<dbReference type="EMBL" id="AMGV01000003">
    <property type="protein sequence ID" value="KEF59429.1"/>
    <property type="molecule type" value="Genomic_DNA"/>
</dbReference>
<organism evidence="11 12">
    <name type="scientific">Exophiala aquamarina CBS 119918</name>
    <dbReference type="NCBI Taxonomy" id="1182545"/>
    <lineage>
        <taxon>Eukaryota</taxon>
        <taxon>Fungi</taxon>
        <taxon>Dikarya</taxon>
        <taxon>Ascomycota</taxon>
        <taxon>Pezizomycotina</taxon>
        <taxon>Eurotiomycetes</taxon>
        <taxon>Chaetothyriomycetidae</taxon>
        <taxon>Chaetothyriales</taxon>
        <taxon>Herpotrichiellaceae</taxon>
        <taxon>Exophiala</taxon>
    </lineage>
</organism>
<dbReference type="InterPro" id="IPR020846">
    <property type="entry name" value="MFS_dom"/>
</dbReference>
<dbReference type="AlphaFoldDB" id="A0A072PH32"/>
<keyword evidence="12" id="KW-1185">Reference proteome</keyword>
<sequence length="571" mass="64419">MGLLGPKKPYFGMKGGWLTFWITVACATDMTLFGYDQGVFGGVIVTRDFLQTHDLSGPSKTNLLGTVTAIYDIGCFFGAITAVWLGESLGRKRSILVGATIMSVGAILQTSSYSVAQMIVGRIIAGIGNGISTSTAPVWQTETSAIKWRGKLVVIELILNIAGFSLSNWVTYGFSYLGGPIAWRFPLAFQFIFIFILFATVPWLPESPRWLIAHEYEDEAFTILADLENKSEDDPFILTQHKEIVYTVQYERQNAVKWMDLLRGKTSDKGGTKTIRRLILGAGTQAMQQLSGINVTSYYLPTVLIKSVGLDEKMARLLAACNSVSYLLFSLIGIPNVEKWGRRNMMIFAASGQSFCYLMITILIRYNEMPGYAHAKEVASASVAFFFLYYIHFGIGMQGVPWLYPTEINSLAMRTKGAAIGTATNWIFNFMVVEITPIGIQNLRWKFYIVWTVLNASFIPLMYLFYPETAGRSLEDIDDYYRTNPPLLVFRDKDVTSSKRPEKYRVREEEEIRRNSSVNAATFRRQSRLSYNAMADAQQSVLRSEDRDDDYEGKTVHGSLEQERHRHKEHV</sequence>
<dbReference type="PROSITE" id="PS51257">
    <property type="entry name" value="PROKAR_LIPOPROTEIN"/>
    <property type="match status" value="1"/>
</dbReference>
<feature type="transmembrane region" description="Helical" evidence="9">
    <location>
        <begin position="417"/>
        <end position="435"/>
    </location>
</feature>
<evidence type="ECO:0000256" key="2">
    <source>
        <dbReference type="ARBA" id="ARBA00010992"/>
    </source>
</evidence>
<dbReference type="PRINTS" id="PR00171">
    <property type="entry name" value="SUGRTRNSPORT"/>
</dbReference>
<dbReference type="InterPro" id="IPR036259">
    <property type="entry name" value="MFS_trans_sf"/>
</dbReference>
<dbReference type="OrthoDB" id="6339427at2759"/>